<organism evidence="1 2">
    <name type="scientific">Pelomonas cellulosilytica</name>
    <dbReference type="NCBI Taxonomy" id="2906762"/>
    <lineage>
        <taxon>Bacteria</taxon>
        <taxon>Pseudomonadati</taxon>
        <taxon>Pseudomonadota</taxon>
        <taxon>Betaproteobacteria</taxon>
        <taxon>Burkholderiales</taxon>
        <taxon>Sphaerotilaceae</taxon>
        <taxon>Roseateles</taxon>
    </lineage>
</organism>
<evidence type="ECO:0000313" key="2">
    <source>
        <dbReference type="Proteomes" id="UP001200741"/>
    </source>
</evidence>
<proteinExistence type="predicted"/>
<gene>
    <name evidence="1" type="ORF">LXT13_12540</name>
</gene>
<protein>
    <submittedName>
        <fullName evidence="1">Uncharacterized protein</fullName>
    </submittedName>
</protein>
<reference evidence="1 2" key="1">
    <citation type="submission" date="2021-12" db="EMBL/GenBank/DDBJ databases">
        <title>Genome seq of P8.</title>
        <authorList>
            <person name="Seo T."/>
        </authorList>
    </citation>
    <scope>NUCLEOTIDE SEQUENCE [LARGE SCALE GENOMIC DNA]</scope>
    <source>
        <strain evidence="1 2">P8</strain>
    </source>
</reference>
<accession>A0ABS8XU86</accession>
<dbReference type="EMBL" id="JAJTWU010000004">
    <property type="protein sequence ID" value="MCE4555245.1"/>
    <property type="molecule type" value="Genomic_DNA"/>
</dbReference>
<sequence>MPIALALFAAVLVGLTVWYFRRKPSRSEQSSSSGLATIGSQSAREAATEDAPARLVIGSDASHPVVAVEMLVDVTRFQRAEPVDASDVGISRLSALLQAVPSVLTAGEASGKRLMEVVVNGNLAQAADGNGMRGFVLGAPGIKEHARLFEADKLKHMINAAAVWQIASVIVAQKHLADINAKLTELADAVKGVSEFLELERRSVLSGTLDYLSTVARAVQAGELPSAVRGQLEASEGELTKVFRHLYAEYGKVVGQGVADTDTVGSQAVTEGLVRKMQRLERIASDIALCLRTRAAAWHVLCLYPGEPQLKNARRDAILAHVEAARSLPGQLDAVLGQDLERIKSMWNKQETLDARKGEVRRAATSANQLVYDKTDECRDAVARTDQLMLAQSQPMRLLFEVDGSEIVGVRREALPLAA</sequence>
<name>A0ABS8XU86_9BURK</name>
<comment type="caution">
    <text evidence="1">The sequence shown here is derived from an EMBL/GenBank/DDBJ whole genome shotgun (WGS) entry which is preliminary data.</text>
</comment>
<evidence type="ECO:0000313" key="1">
    <source>
        <dbReference type="EMBL" id="MCE4555245.1"/>
    </source>
</evidence>
<keyword evidence="2" id="KW-1185">Reference proteome</keyword>
<dbReference type="Proteomes" id="UP001200741">
    <property type="component" value="Unassembled WGS sequence"/>
</dbReference>